<feature type="binding site" evidence="5">
    <location>
        <begin position="131"/>
        <end position="132"/>
    </location>
    <ligand>
        <name>ATP</name>
        <dbReference type="ChEBI" id="CHEBI:30616"/>
    </ligand>
</feature>
<dbReference type="GO" id="GO:0005737">
    <property type="term" value="C:cytoplasm"/>
    <property type="evidence" value="ECO:0007669"/>
    <property type="project" value="UniProtKB-SubCell"/>
</dbReference>
<evidence type="ECO:0000313" key="10">
    <source>
        <dbReference type="Proteomes" id="UP000264002"/>
    </source>
</evidence>
<feature type="binding site" evidence="5">
    <location>
        <position position="166"/>
    </location>
    <ligand>
        <name>AMP</name>
        <dbReference type="ChEBI" id="CHEBI:456215"/>
    </ligand>
</feature>
<comment type="catalytic activity">
    <reaction evidence="5 7">
        <text>AMP + ATP = 2 ADP</text>
        <dbReference type="Rhea" id="RHEA:12973"/>
        <dbReference type="ChEBI" id="CHEBI:30616"/>
        <dbReference type="ChEBI" id="CHEBI:456215"/>
        <dbReference type="ChEBI" id="CHEBI:456216"/>
        <dbReference type="EC" id="2.7.4.3"/>
    </reaction>
</comment>
<dbReference type="PRINTS" id="PR00094">
    <property type="entry name" value="ADENYLTKNASE"/>
</dbReference>
<feature type="region of interest" description="LID" evidence="5">
    <location>
        <begin position="121"/>
        <end position="158"/>
    </location>
</feature>
<comment type="pathway">
    <text evidence="5">Purine metabolism; AMP biosynthesis via salvage pathway; AMP from ADP: step 1/1.</text>
</comment>
<feature type="binding site" evidence="5">
    <location>
        <begin position="57"/>
        <end position="59"/>
    </location>
    <ligand>
        <name>AMP</name>
        <dbReference type="ChEBI" id="CHEBI:456215"/>
    </ligand>
</feature>
<dbReference type="PROSITE" id="PS00113">
    <property type="entry name" value="ADENYLATE_KINASE"/>
    <property type="match status" value="1"/>
</dbReference>
<dbReference type="SUPFAM" id="SSF52540">
    <property type="entry name" value="P-loop containing nucleoside triphosphate hydrolases"/>
    <property type="match status" value="1"/>
</dbReference>
<dbReference type="PANTHER" id="PTHR23359">
    <property type="entry name" value="NUCLEOTIDE KINASE"/>
    <property type="match status" value="1"/>
</dbReference>
<comment type="subunit">
    <text evidence="5 7">Monomer.</text>
</comment>
<accession>A0A372MGL1</accession>
<feature type="binding site" evidence="5">
    <location>
        <position position="194"/>
    </location>
    <ligand>
        <name>ATP</name>
        <dbReference type="ChEBI" id="CHEBI:30616"/>
    </ligand>
</feature>
<dbReference type="OrthoDB" id="9805030at2"/>
<keyword evidence="5 7" id="KW-0067">ATP-binding</keyword>
<dbReference type="NCBIfam" id="NF001381">
    <property type="entry name" value="PRK00279.1-3"/>
    <property type="match status" value="1"/>
</dbReference>
<dbReference type="EMBL" id="QUWK01000008">
    <property type="protein sequence ID" value="RFU94528.1"/>
    <property type="molecule type" value="Genomic_DNA"/>
</dbReference>
<evidence type="ECO:0000256" key="7">
    <source>
        <dbReference type="RuleBase" id="RU003331"/>
    </source>
</evidence>
<evidence type="ECO:0000313" key="9">
    <source>
        <dbReference type="EMBL" id="RFU94528.1"/>
    </source>
</evidence>
<dbReference type="NCBIfam" id="NF001380">
    <property type="entry name" value="PRK00279.1-2"/>
    <property type="match status" value="1"/>
</dbReference>
<dbReference type="InterPro" id="IPR033690">
    <property type="entry name" value="Adenylat_kinase_CS"/>
</dbReference>
<dbReference type="InterPro" id="IPR007862">
    <property type="entry name" value="Adenylate_kinase_lid-dom"/>
</dbReference>
<evidence type="ECO:0000256" key="5">
    <source>
        <dbReference type="HAMAP-Rule" id="MF_00235"/>
    </source>
</evidence>
<keyword evidence="5" id="KW-0963">Cytoplasm</keyword>
<dbReference type="InterPro" id="IPR000850">
    <property type="entry name" value="Adenylat/UMP-CMP_kin"/>
</dbReference>
<keyword evidence="1 5" id="KW-0808">Transferase</keyword>
<comment type="domain">
    <text evidence="5">Consists of three domains, a large central CORE domain and two small peripheral domains, NMPbind and LID, which undergo movements during catalysis. The LID domain closes over the site of phosphoryl transfer upon ATP binding. Assembling and dissambling the active center during each catalytic cycle provides an effective means to prevent ATP hydrolysis.</text>
</comment>
<dbReference type="Pfam" id="PF05191">
    <property type="entry name" value="ADK_lid"/>
    <property type="match status" value="1"/>
</dbReference>
<reference evidence="9 10" key="2">
    <citation type="submission" date="2018-09" db="EMBL/GenBank/DDBJ databases">
        <title>Genome of Sphaerochaeta halotolerans strain 4-11.</title>
        <authorList>
            <person name="Nazina T.N."/>
            <person name="Sokolova D.S."/>
        </authorList>
    </citation>
    <scope>NUCLEOTIDE SEQUENCE [LARGE SCALE GENOMIC DNA]</scope>
    <source>
        <strain evidence="9 10">4-11</strain>
    </source>
</reference>
<dbReference type="EC" id="2.7.4.3" evidence="5 7"/>
<proteinExistence type="inferred from homology"/>
<dbReference type="InterPro" id="IPR027417">
    <property type="entry name" value="P-loop_NTPase"/>
</dbReference>
<evidence type="ECO:0000256" key="3">
    <source>
        <dbReference type="ARBA" id="ARBA00022741"/>
    </source>
</evidence>
<keyword evidence="4 5" id="KW-0418">Kinase</keyword>
<feature type="binding site" evidence="5">
    <location>
        <position position="122"/>
    </location>
    <ligand>
        <name>ATP</name>
        <dbReference type="ChEBI" id="CHEBI:30616"/>
    </ligand>
</feature>
<evidence type="ECO:0000256" key="6">
    <source>
        <dbReference type="RuleBase" id="RU003330"/>
    </source>
</evidence>
<dbReference type="Gene3D" id="3.40.50.300">
    <property type="entry name" value="P-loop containing nucleotide triphosphate hydrolases"/>
    <property type="match status" value="1"/>
</dbReference>
<feature type="binding site" evidence="5">
    <location>
        <begin position="85"/>
        <end position="88"/>
    </location>
    <ligand>
        <name>AMP</name>
        <dbReference type="ChEBI" id="CHEBI:456215"/>
    </ligand>
</feature>
<comment type="similarity">
    <text evidence="5 6">Belongs to the adenylate kinase family.</text>
</comment>
<dbReference type="GO" id="GO:0005524">
    <property type="term" value="F:ATP binding"/>
    <property type="evidence" value="ECO:0007669"/>
    <property type="project" value="UniProtKB-UniRule"/>
</dbReference>
<dbReference type="GO" id="GO:0044209">
    <property type="term" value="P:AMP salvage"/>
    <property type="evidence" value="ECO:0007669"/>
    <property type="project" value="UniProtKB-UniRule"/>
</dbReference>
<dbReference type="Proteomes" id="UP000264002">
    <property type="component" value="Unassembled WGS sequence"/>
</dbReference>
<evidence type="ECO:0000256" key="4">
    <source>
        <dbReference type="ARBA" id="ARBA00022777"/>
    </source>
</evidence>
<dbReference type="InterPro" id="IPR006259">
    <property type="entry name" value="Adenyl_kin_sub"/>
</dbReference>
<keyword evidence="2 5" id="KW-0545">Nucleotide biosynthesis</keyword>
<dbReference type="NCBIfam" id="TIGR01351">
    <property type="entry name" value="adk"/>
    <property type="match status" value="1"/>
</dbReference>
<keyword evidence="3 5" id="KW-0547">Nucleotide-binding</keyword>
<dbReference type="GO" id="GO:0004017">
    <property type="term" value="F:AMP kinase activity"/>
    <property type="evidence" value="ECO:0007669"/>
    <property type="project" value="UniProtKB-UniRule"/>
</dbReference>
<protein>
    <recommendedName>
        <fullName evidence="5 7">Adenylate kinase</fullName>
        <shortName evidence="5">AK</shortName>
        <ecNumber evidence="5 7">2.7.4.3</ecNumber>
    </recommendedName>
    <alternativeName>
        <fullName evidence="5">ATP-AMP transphosphorylase</fullName>
    </alternativeName>
    <alternativeName>
        <fullName evidence="5">ATP:AMP phosphotransferase</fullName>
    </alternativeName>
    <alternativeName>
        <fullName evidence="5">Adenylate monophosphate kinase</fullName>
    </alternativeName>
</protein>
<reference evidence="10" key="1">
    <citation type="submission" date="2018-08" db="EMBL/GenBank/DDBJ databases">
        <authorList>
            <person name="Grouzdev D.S."/>
            <person name="Krutkina M.S."/>
        </authorList>
    </citation>
    <scope>NUCLEOTIDE SEQUENCE [LARGE SCALE GENOMIC DNA]</scope>
    <source>
        <strain evidence="10">4-11</strain>
    </source>
</reference>
<feature type="binding site" evidence="5">
    <location>
        <position position="31"/>
    </location>
    <ligand>
        <name>AMP</name>
        <dbReference type="ChEBI" id="CHEBI:456215"/>
    </ligand>
</feature>
<sequence length="209" mass="22993">MNLVFLGPPGAGKGTIASEAKNLFGIPHISTGDLFRSHIKGETELGKQVKTILAAGDLVPDSVTIEMVKQRFLESDAQNGFILDGFPRTIAQADALAEMKPLDAVVNFVLDRDLIVKRLSGRRVCKSTGKTYHILYNPPKREGIDDETGEPLIQRDDDKPEAILNRLSVYEKQTEPLIAYYREKGLLVDIDASPAPEVVLEALVKVVQK</sequence>
<dbReference type="HAMAP" id="MF_00235">
    <property type="entry name" value="Adenylate_kinase_Adk"/>
    <property type="match status" value="1"/>
</dbReference>
<evidence type="ECO:0000256" key="2">
    <source>
        <dbReference type="ARBA" id="ARBA00022727"/>
    </source>
</evidence>
<name>A0A372MGL1_9SPIR</name>
<comment type="function">
    <text evidence="5">Catalyzes the reversible transfer of the terminal phosphate group between ATP and AMP. Plays an important role in cellular energy homeostasis and in adenine nucleotide metabolism.</text>
</comment>
<keyword evidence="10" id="KW-1185">Reference proteome</keyword>
<dbReference type="FunFam" id="3.40.50.300:FF:000106">
    <property type="entry name" value="Adenylate kinase mitochondrial"/>
    <property type="match status" value="1"/>
</dbReference>
<dbReference type="AlphaFoldDB" id="A0A372MGL1"/>
<dbReference type="UniPathway" id="UPA00588">
    <property type="reaction ID" value="UER00649"/>
</dbReference>
<feature type="region of interest" description="NMP" evidence="5">
    <location>
        <begin position="30"/>
        <end position="59"/>
    </location>
</feature>
<dbReference type="Pfam" id="PF00406">
    <property type="entry name" value="ADK"/>
    <property type="match status" value="1"/>
</dbReference>
<feature type="binding site" evidence="5">
    <location>
        <position position="155"/>
    </location>
    <ligand>
        <name>AMP</name>
        <dbReference type="ChEBI" id="CHEBI:456215"/>
    </ligand>
</feature>
<feature type="binding site" evidence="5">
    <location>
        <position position="36"/>
    </location>
    <ligand>
        <name>AMP</name>
        <dbReference type="ChEBI" id="CHEBI:456215"/>
    </ligand>
</feature>
<evidence type="ECO:0000259" key="8">
    <source>
        <dbReference type="Pfam" id="PF05191"/>
    </source>
</evidence>
<feature type="domain" description="Adenylate kinase active site lid" evidence="8">
    <location>
        <begin position="122"/>
        <end position="157"/>
    </location>
</feature>
<evidence type="ECO:0000256" key="1">
    <source>
        <dbReference type="ARBA" id="ARBA00022679"/>
    </source>
</evidence>
<organism evidence="9 10">
    <name type="scientific">Sphaerochaeta halotolerans</name>
    <dbReference type="NCBI Taxonomy" id="2293840"/>
    <lineage>
        <taxon>Bacteria</taxon>
        <taxon>Pseudomonadati</taxon>
        <taxon>Spirochaetota</taxon>
        <taxon>Spirochaetia</taxon>
        <taxon>Spirochaetales</taxon>
        <taxon>Sphaerochaetaceae</taxon>
        <taxon>Sphaerochaeta</taxon>
    </lineage>
</organism>
<feature type="binding site" evidence="5">
    <location>
        <begin position="10"/>
        <end position="15"/>
    </location>
    <ligand>
        <name>ATP</name>
        <dbReference type="ChEBI" id="CHEBI:30616"/>
    </ligand>
</feature>
<gene>
    <name evidence="5" type="primary">adk</name>
    <name evidence="9" type="ORF">DYP60_08400</name>
</gene>
<comment type="caution">
    <text evidence="5">Lacks conserved residue(s) required for the propagation of feature annotation.</text>
</comment>
<feature type="binding site" evidence="5">
    <location>
        <position position="92"/>
    </location>
    <ligand>
        <name>AMP</name>
        <dbReference type="ChEBI" id="CHEBI:456215"/>
    </ligand>
</feature>
<dbReference type="RefSeq" id="WP_117330562.1">
    <property type="nucleotide sequence ID" value="NZ_QUWK01000008.1"/>
</dbReference>
<comment type="caution">
    <text evidence="9">The sequence shown here is derived from an EMBL/GenBank/DDBJ whole genome shotgun (WGS) entry which is preliminary data.</text>
</comment>
<comment type="subcellular location">
    <subcellularLocation>
        <location evidence="5 7">Cytoplasm</location>
    </subcellularLocation>
</comment>
<dbReference type="CDD" id="cd01428">
    <property type="entry name" value="ADK"/>
    <property type="match status" value="1"/>
</dbReference>